<feature type="domain" description="Alanine racemase N-terminal" evidence="4">
    <location>
        <begin position="3"/>
        <end position="220"/>
    </location>
</feature>
<proteinExistence type="inferred from homology"/>
<dbReference type="PIRSF" id="PIRSF004848">
    <property type="entry name" value="YBL036c_PLPDEIII"/>
    <property type="match status" value="1"/>
</dbReference>
<name>A0ABP7NNW1_9SPHI</name>
<sequence length="233" mass="26277">MSIADNLKQYKSEVESDGVKLIAVSKTQTNEAILEAYNAGQRIFGENHVQELVDKHAELPNDIEWHMIGHLQTNKVKYIAPFVSLIHGVDSLKLLQEINKQAAKNKRIIDCLIQVYIAEEDTKFGLGFDEVIELLRSEEYESLNNIRIVGLMAIATNTKNEKQITIEFKELQVLFDGIKASFFPNDENFKEISTGMSADYKLAIEEGSTMVRIGSGIFGKRVIKHFKANITAN</sequence>
<keyword evidence="6" id="KW-1185">Reference proteome</keyword>
<reference evidence="6" key="1">
    <citation type="journal article" date="2019" name="Int. J. Syst. Evol. Microbiol.">
        <title>The Global Catalogue of Microorganisms (GCM) 10K type strain sequencing project: providing services to taxonomists for standard genome sequencing and annotation.</title>
        <authorList>
            <consortium name="The Broad Institute Genomics Platform"/>
            <consortium name="The Broad Institute Genome Sequencing Center for Infectious Disease"/>
            <person name="Wu L."/>
            <person name="Ma J."/>
        </authorList>
    </citation>
    <scope>NUCLEOTIDE SEQUENCE [LARGE SCALE GENOMIC DNA]</scope>
    <source>
        <strain evidence="6">JCM 17338</strain>
    </source>
</reference>
<dbReference type="InterPro" id="IPR001608">
    <property type="entry name" value="Ala_racemase_N"/>
</dbReference>
<dbReference type="PROSITE" id="PS01211">
    <property type="entry name" value="UPF0001"/>
    <property type="match status" value="1"/>
</dbReference>
<evidence type="ECO:0000313" key="5">
    <source>
        <dbReference type="EMBL" id="GAA3951048.1"/>
    </source>
</evidence>
<evidence type="ECO:0000313" key="6">
    <source>
        <dbReference type="Proteomes" id="UP001501081"/>
    </source>
</evidence>
<gene>
    <name evidence="5" type="ORF">GCM10022246_01890</name>
</gene>
<dbReference type="Gene3D" id="3.20.20.10">
    <property type="entry name" value="Alanine racemase"/>
    <property type="match status" value="1"/>
</dbReference>
<evidence type="ECO:0000256" key="2">
    <source>
        <dbReference type="HAMAP-Rule" id="MF_02087"/>
    </source>
</evidence>
<organism evidence="5 6">
    <name type="scientific">Pedobacter ginsengiterrae</name>
    <dbReference type="NCBI Taxonomy" id="871696"/>
    <lineage>
        <taxon>Bacteria</taxon>
        <taxon>Pseudomonadati</taxon>
        <taxon>Bacteroidota</taxon>
        <taxon>Sphingobacteriia</taxon>
        <taxon>Sphingobacteriales</taxon>
        <taxon>Sphingobacteriaceae</taxon>
        <taxon>Pedobacter</taxon>
    </lineage>
</organism>
<accession>A0ABP7NNW1</accession>
<evidence type="ECO:0000256" key="1">
    <source>
        <dbReference type="ARBA" id="ARBA00022898"/>
    </source>
</evidence>
<evidence type="ECO:0000256" key="3">
    <source>
        <dbReference type="RuleBase" id="RU004514"/>
    </source>
</evidence>
<dbReference type="InterPro" id="IPR011078">
    <property type="entry name" value="PyrdxlP_homeostasis"/>
</dbReference>
<dbReference type="SUPFAM" id="SSF51419">
    <property type="entry name" value="PLP-binding barrel"/>
    <property type="match status" value="1"/>
</dbReference>
<dbReference type="CDD" id="cd00635">
    <property type="entry name" value="PLPDE_III_YBL036c_like"/>
    <property type="match status" value="1"/>
</dbReference>
<comment type="similarity">
    <text evidence="2 3">Belongs to the pyridoxal phosphate-binding protein YggS/PROSC family.</text>
</comment>
<comment type="caution">
    <text evidence="5">The sequence shown here is derived from an EMBL/GenBank/DDBJ whole genome shotgun (WGS) entry which is preliminary data.</text>
</comment>
<dbReference type="NCBIfam" id="TIGR00044">
    <property type="entry name" value="YggS family pyridoxal phosphate-dependent enzyme"/>
    <property type="match status" value="1"/>
</dbReference>
<feature type="modified residue" description="N6-(pyridoxal phosphate)lysine" evidence="2">
    <location>
        <position position="26"/>
    </location>
</feature>
<keyword evidence="1 2" id="KW-0663">Pyridoxal phosphate</keyword>
<dbReference type="Proteomes" id="UP001501081">
    <property type="component" value="Unassembled WGS sequence"/>
</dbReference>
<dbReference type="Pfam" id="PF01168">
    <property type="entry name" value="Ala_racemase_N"/>
    <property type="match status" value="1"/>
</dbReference>
<dbReference type="PANTHER" id="PTHR10146">
    <property type="entry name" value="PROLINE SYNTHETASE CO-TRANSCRIBED BACTERIAL HOMOLOG PROTEIN"/>
    <property type="match status" value="1"/>
</dbReference>
<dbReference type="PANTHER" id="PTHR10146:SF14">
    <property type="entry name" value="PYRIDOXAL PHOSPHATE HOMEOSTASIS PROTEIN"/>
    <property type="match status" value="1"/>
</dbReference>
<dbReference type="InterPro" id="IPR029066">
    <property type="entry name" value="PLP-binding_barrel"/>
</dbReference>
<dbReference type="RefSeq" id="WP_316758413.1">
    <property type="nucleotide sequence ID" value="NZ_BAABAK010000001.1"/>
</dbReference>
<protein>
    <recommendedName>
        <fullName evidence="2">Pyridoxal phosphate homeostasis protein</fullName>
        <shortName evidence="2">PLP homeostasis protein</shortName>
    </recommendedName>
</protein>
<dbReference type="EMBL" id="BAABAK010000001">
    <property type="protein sequence ID" value="GAA3951048.1"/>
    <property type="molecule type" value="Genomic_DNA"/>
</dbReference>
<evidence type="ECO:0000259" key="4">
    <source>
        <dbReference type="Pfam" id="PF01168"/>
    </source>
</evidence>
<comment type="function">
    <text evidence="2">Pyridoxal 5'-phosphate (PLP)-binding protein, which is involved in PLP homeostasis.</text>
</comment>
<dbReference type="HAMAP" id="MF_02087">
    <property type="entry name" value="PLP_homeostasis"/>
    <property type="match status" value="1"/>
</dbReference>